<dbReference type="AlphaFoldDB" id="A0A679JI71"/>
<sequence length="290" mass="31090">MLFSPNRLLRLASSRIFALLLPLAFAVPLASWAQGRADALLQFEGVQARYQASYEPGAVARGARELLDPDDLAIAGKALKALDAASGRAFNVKASMAAIRQEVASAGTGGAAPSPQVLAAVSRFAKLRSDYNAMSEAGKAEFFNRERARPADPARTELLERMSVAEVREIDFSSQLLMSAVVKQLARGNGGQLSGLPDSTLDMALDTLWSRGVTSTRPRNLMIVAREFEKQVTQALIAALPDADVAALLAWRNDPQAAAEREALVGTYRAEVKGSGGVALRTLVRRWPKS</sequence>
<accession>A0A679JI71</accession>
<gene>
    <name evidence="1" type="ORF">VVAX_06532</name>
</gene>
<name>A0A679JI71_VARPD</name>
<dbReference type="EMBL" id="LR743508">
    <property type="protein sequence ID" value="CAA2110277.1"/>
    <property type="molecule type" value="Genomic_DNA"/>
</dbReference>
<organism evidence="1">
    <name type="scientific">Variovorax paradoxus</name>
    <dbReference type="NCBI Taxonomy" id="34073"/>
    <lineage>
        <taxon>Bacteria</taxon>
        <taxon>Pseudomonadati</taxon>
        <taxon>Pseudomonadota</taxon>
        <taxon>Betaproteobacteria</taxon>
        <taxon>Burkholderiales</taxon>
        <taxon>Comamonadaceae</taxon>
        <taxon>Variovorax</taxon>
    </lineage>
</organism>
<proteinExistence type="predicted"/>
<reference evidence="1" key="1">
    <citation type="submission" date="2019-12" db="EMBL/GenBank/DDBJ databases">
        <authorList>
            <person name="Cremers G."/>
        </authorList>
    </citation>
    <scope>NUCLEOTIDE SEQUENCE</scope>
    <source>
        <strain evidence="1">Vvax</strain>
    </source>
</reference>
<protein>
    <recommendedName>
        <fullName evidence="2">DUF2059 domain-containing protein</fullName>
    </recommendedName>
</protein>
<evidence type="ECO:0000313" key="1">
    <source>
        <dbReference type="EMBL" id="CAA2110277.1"/>
    </source>
</evidence>
<evidence type="ECO:0008006" key="2">
    <source>
        <dbReference type="Google" id="ProtNLM"/>
    </source>
</evidence>
<dbReference type="RefSeq" id="WP_339094688.1">
    <property type="nucleotide sequence ID" value="NZ_LR743508.1"/>
</dbReference>